<feature type="region of interest" description="Disordered" evidence="8">
    <location>
        <begin position="290"/>
        <end position="394"/>
    </location>
</feature>
<feature type="compositionally biased region" description="Pro residues" evidence="8">
    <location>
        <begin position="376"/>
        <end position="387"/>
    </location>
</feature>
<sequence>MTNRSSTRARQLLQRSRDLLERSRVAAVQLLEPPRTPVPRVIEGSREAMVHQEREGAVVDICASIALRDLNLVDSLLALLERMEEGEADPERLAELYKLDHLAARLRRNAENLRVLAGRDASDATSDAASIVDVVRAAMSSIDGYSRVSIGRVLSLGVVGIAADDLGRLLAELLDNAAKQSPPDTSVRVSAHLTDSGSVLLRIEDDGIGMPAERVEELNARLSDEPTLDDDSVRHMGLAVVRRLAARHDMRVRLDRRSPHGTTATVLLPAGLICDLPDTAWSGAQTVAVPAATEATRDPVPPPPRRPSSRPRHSAQNASSNASSNAADSDLPRRGTRTVTKPRPQDPTEGGTTANGLPRRVSRSIKNPGDGADGGKPPPPPVPPTSPSEPDLAGHEQLLADLDAFAEGEAAARATGQPGEPDQAPDDTRWPKDPDEPGQQTPPGGTTP</sequence>
<proteinExistence type="predicted"/>
<reference evidence="10 11" key="1">
    <citation type="submission" date="2021-02" db="EMBL/GenBank/DDBJ databases">
        <title>Actinophytocola xerophila sp. nov., isolated from soil of cotton cropping field.</title>
        <authorList>
            <person name="Huang R."/>
            <person name="Chen X."/>
            <person name="Ge X."/>
            <person name="Liu W."/>
        </authorList>
    </citation>
    <scope>NUCLEOTIDE SEQUENCE [LARGE SCALE GENOMIC DNA]</scope>
    <source>
        <strain evidence="10 11">S1-96</strain>
    </source>
</reference>
<feature type="compositionally biased region" description="Low complexity" evidence="8">
    <location>
        <begin position="314"/>
        <end position="327"/>
    </location>
</feature>
<feature type="domain" description="Histidine kinase" evidence="9">
    <location>
        <begin position="166"/>
        <end position="272"/>
    </location>
</feature>
<name>A0ABT2J787_9PSEU</name>
<protein>
    <recommendedName>
        <fullName evidence="2">histidine kinase</fullName>
        <ecNumber evidence="2">2.7.13.3</ecNumber>
    </recommendedName>
</protein>
<evidence type="ECO:0000256" key="3">
    <source>
        <dbReference type="ARBA" id="ARBA00022553"/>
    </source>
</evidence>
<keyword evidence="6" id="KW-0418">Kinase</keyword>
<evidence type="ECO:0000256" key="7">
    <source>
        <dbReference type="ARBA" id="ARBA00022989"/>
    </source>
</evidence>
<dbReference type="InterPro" id="IPR050428">
    <property type="entry name" value="TCS_sensor_his_kinase"/>
</dbReference>
<keyword evidence="10" id="KW-0067">ATP-binding</keyword>
<dbReference type="EMBL" id="JAFFZE010000010">
    <property type="protein sequence ID" value="MCT2583727.1"/>
    <property type="molecule type" value="Genomic_DNA"/>
</dbReference>
<evidence type="ECO:0000259" key="9">
    <source>
        <dbReference type="PROSITE" id="PS50109"/>
    </source>
</evidence>
<evidence type="ECO:0000313" key="11">
    <source>
        <dbReference type="Proteomes" id="UP001156441"/>
    </source>
</evidence>
<keyword evidence="7" id="KW-0472">Membrane</keyword>
<dbReference type="InterPro" id="IPR005467">
    <property type="entry name" value="His_kinase_dom"/>
</dbReference>
<dbReference type="EC" id="2.7.13.3" evidence="2"/>
<keyword evidence="4" id="KW-0808">Transferase</keyword>
<evidence type="ECO:0000256" key="8">
    <source>
        <dbReference type="SAM" id="MobiDB-lite"/>
    </source>
</evidence>
<comment type="caution">
    <text evidence="10">The sequence shown here is derived from an EMBL/GenBank/DDBJ whole genome shotgun (WGS) entry which is preliminary data.</text>
</comment>
<keyword evidence="7" id="KW-1133">Transmembrane helix</keyword>
<evidence type="ECO:0000313" key="10">
    <source>
        <dbReference type="EMBL" id="MCT2583727.1"/>
    </source>
</evidence>
<organism evidence="10 11">
    <name type="scientific">Actinophytocola gossypii</name>
    <dbReference type="NCBI Taxonomy" id="2812003"/>
    <lineage>
        <taxon>Bacteria</taxon>
        <taxon>Bacillati</taxon>
        <taxon>Actinomycetota</taxon>
        <taxon>Actinomycetes</taxon>
        <taxon>Pseudonocardiales</taxon>
        <taxon>Pseudonocardiaceae</taxon>
    </lineage>
</organism>
<feature type="compositionally biased region" description="Low complexity" evidence="8">
    <location>
        <begin position="437"/>
        <end position="448"/>
    </location>
</feature>
<accession>A0ABT2J787</accession>
<evidence type="ECO:0000256" key="5">
    <source>
        <dbReference type="ARBA" id="ARBA00022692"/>
    </source>
</evidence>
<dbReference type="InterPro" id="IPR003594">
    <property type="entry name" value="HATPase_dom"/>
</dbReference>
<feature type="compositionally biased region" description="Basic and acidic residues" evidence="8">
    <location>
        <begin position="426"/>
        <end position="435"/>
    </location>
</feature>
<evidence type="ECO:0000256" key="4">
    <source>
        <dbReference type="ARBA" id="ARBA00022679"/>
    </source>
</evidence>
<evidence type="ECO:0000256" key="2">
    <source>
        <dbReference type="ARBA" id="ARBA00012438"/>
    </source>
</evidence>
<dbReference type="RefSeq" id="WP_260191111.1">
    <property type="nucleotide sequence ID" value="NZ_JAFFZE010000010.1"/>
</dbReference>
<evidence type="ECO:0000256" key="1">
    <source>
        <dbReference type="ARBA" id="ARBA00000085"/>
    </source>
</evidence>
<dbReference type="Proteomes" id="UP001156441">
    <property type="component" value="Unassembled WGS sequence"/>
</dbReference>
<dbReference type="PANTHER" id="PTHR45436">
    <property type="entry name" value="SENSOR HISTIDINE KINASE YKOH"/>
    <property type="match status" value="1"/>
</dbReference>
<dbReference type="PROSITE" id="PS50109">
    <property type="entry name" value="HIS_KIN"/>
    <property type="match status" value="1"/>
</dbReference>
<dbReference type="SUPFAM" id="SSF55874">
    <property type="entry name" value="ATPase domain of HSP90 chaperone/DNA topoisomerase II/histidine kinase"/>
    <property type="match status" value="1"/>
</dbReference>
<dbReference type="InterPro" id="IPR036890">
    <property type="entry name" value="HATPase_C_sf"/>
</dbReference>
<dbReference type="PANTHER" id="PTHR45436:SF5">
    <property type="entry name" value="SENSOR HISTIDINE KINASE TRCS"/>
    <property type="match status" value="1"/>
</dbReference>
<keyword evidence="3" id="KW-0597">Phosphoprotein</keyword>
<dbReference type="Gene3D" id="3.30.565.10">
    <property type="entry name" value="Histidine kinase-like ATPase, C-terminal domain"/>
    <property type="match status" value="1"/>
</dbReference>
<evidence type="ECO:0000256" key="6">
    <source>
        <dbReference type="ARBA" id="ARBA00022777"/>
    </source>
</evidence>
<gene>
    <name evidence="10" type="ORF">JT362_11420</name>
</gene>
<comment type="catalytic activity">
    <reaction evidence="1">
        <text>ATP + protein L-histidine = ADP + protein N-phospho-L-histidine.</text>
        <dbReference type="EC" id="2.7.13.3"/>
    </reaction>
</comment>
<keyword evidence="5" id="KW-0812">Transmembrane</keyword>
<keyword evidence="10" id="KW-0547">Nucleotide-binding</keyword>
<dbReference type="GO" id="GO:0005524">
    <property type="term" value="F:ATP binding"/>
    <property type="evidence" value="ECO:0007669"/>
    <property type="project" value="UniProtKB-KW"/>
</dbReference>
<dbReference type="CDD" id="cd00075">
    <property type="entry name" value="HATPase"/>
    <property type="match status" value="1"/>
</dbReference>
<dbReference type="SMART" id="SM00387">
    <property type="entry name" value="HATPase_c"/>
    <property type="match status" value="1"/>
</dbReference>
<feature type="region of interest" description="Disordered" evidence="8">
    <location>
        <begin position="407"/>
        <end position="448"/>
    </location>
</feature>
<keyword evidence="11" id="KW-1185">Reference proteome</keyword>
<dbReference type="Pfam" id="PF02518">
    <property type="entry name" value="HATPase_c"/>
    <property type="match status" value="1"/>
</dbReference>